<keyword evidence="9" id="KW-1185">Reference proteome</keyword>
<dbReference type="Pfam" id="PF01471">
    <property type="entry name" value="PG_binding_1"/>
    <property type="match status" value="1"/>
</dbReference>
<sequence length="330" mass="35147">MRIAKTHVSLPAIGRSGAAGSFSALSPFNACSTLSAASLAALALAACVPATMIDRGGYVADTQYHARSADSRIRFLVLHYTQGDEPTALEELTRENVSAHYLVPEHPPVRDGKPVVLQLVPEAQRAWHAGASEWQGATELNAASIGIENVNAGPLTTSQATSPATSQEPRGREWAPWPPDQVAAIIALSKDIVTRYGIPPTRVVGHSDIAPQRKIDPGPLFPWKQLYEAGVGAWPDDATVDADLAGRAPDAPADVLGLQTKLARYGYAVATDGVLDERTRRVFAAFQMHFRPRDYSGMPDAETDAIAQALLDKYVDRAASVPPGATETAP</sequence>
<organism evidence="8 9">
    <name type="scientific">Paraburkholderia tagetis</name>
    <dbReference type="NCBI Taxonomy" id="2913261"/>
    <lineage>
        <taxon>Bacteria</taxon>
        <taxon>Pseudomonadati</taxon>
        <taxon>Pseudomonadota</taxon>
        <taxon>Betaproteobacteria</taxon>
        <taxon>Burkholderiales</taxon>
        <taxon>Burkholderiaceae</taxon>
        <taxon>Paraburkholderia</taxon>
    </lineage>
</organism>
<dbReference type="InterPro" id="IPR002477">
    <property type="entry name" value="Peptidoglycan-bd-like"/>
</dbReference>
<dbReference type="InterPro" id="IPR036505">
    <property type="entry name" value="Amidase/PGRP_sf"/>
</dbReference>
<dbReference type="SMART" id="SM00644">
    <property type="entry name" value="Ami_2"/>
    <property type="match status" value="1"/>
</dbReference>
<name>A0A9X1RQ98_9BURK</name>
<dbReference type="GO" id="GO:0019867">
    <property type="term" value="C:outer membrane"/>
    <property type="evidence" value="ECO:0007669"/>
    <property type="project" value="TreeGrafter"/>
</dbReference>
<feature type="compositionally biased region" description="Low complexity" evidence="6">
    <location>
        <begin position="156"/>
        <end position="167"/>
    </location>
</feature>
<keyword evidence="5" id="KW-0961">Cell wall biogenesis/degradation</keyword>
<dbReference type="GO" id="GO:0009254">
    <property type="term" value="P:peptidoglycan turnover"/>
    <property type="evidence" value="ECO:0007669"/>
    <property type="project" value="TreeGrafter"/>
</dbReference>
<dbReference type="InterPro" id="IPR036365">
    <property type="entry name" value="PGBD-like_sf"/>
</dbReference>
<feature type="region of interest" description="Disordered" evidence="6">
    <location>
        <begin position="153"/>
        <end position="176"/>
    </location>
</feature>
<dbReference type="GO" id="GO:0009253">
    <property type="term" value="P:peptidoglycan catabolic process"/>
    <property type="evidence" value="ECO:0007669"/>
    <property type="project" value="InterPro"/>
</dbReference>
<evidence type="ECO:0000256" key="2">
    <source>
        <dbReference type="ARBA" id="ARBA00007553"/>
    </source>
</evidence>
<keyword evidence="4" id="KW-0378">Hydrolase</keyword>
<dbReference type="EMBL" id="JAKLJA010000006">
    <property type="protein sequence ID" value="MCG5073902.1"/>
    <property type="molecule type" value="Genomic_DNA"/>
</dbReference>
<comment type="catalytic activity">
    <reaction evidence="1">
        <text>Hydrolyzes the link between N-acetylmuramoyl residues and L-amino acid residues in certain cell-wall glycopeptides.</text>
        <dbReference type="EC" id="3.5.1.28"/>
    </reaction>
</comment>
<dbReference type="Proteomes" id="UP001139308">
    <property type="component" value="Unassembled WGS sequence"/>
</dbReference>
<protein>
    <recommendedName>
        <fullName evidence="3">N-acetylmuramoyl-L-alanine amidase</fullName>
        <ecNumber evidence="3">3.5.1.28</ecNumber>
    </recommendedName>
</protein>
<evidence type="ECO:0000256" key="5">
    <source>
        <dbReference type="ARBA" id="ARBA00023316"/>
    </source>
</evidence>
<dbReference type="PANTHER" id="PTHR30417:SF1">
    <property type="entry name" value="N-ACETYLMURAMOYL-L-ALANINE AMIDASE AMID"/>
    <property type="match status" value="1"/>
</dbReference>
<accession>A0A9X1RQ98</accession>
<evidence type="ECO:0000256" key="3">
    <source>
        <dbReference type="ARBA" id="ARBA00011901"/>
    </source>
</evidence>
<feature type="domain" description="N-acetylmuramoyl-L-alanine amidase" evidence="7">
    <location>
        <begin position="61"/>
        <end position="218"/>
    </location>
</feature>
<comment type="similarity">
    <text evidence="2">Belongs to the N-acetylmuramoyl-L-alanine amidase 2 family.</text>
</comment>
<evidence type="ECO:0000256" key="6">
    <source>
        <dbReference type="SAM" id="MobiDB-lite"/>
    </source>
</evidence>
<reference evidence="8" key="1">
    <citation type="submission" date="2022-01" db="EMBL/GenBank/DDBJ databases">
        <title>Genome sequence and assembly of Parabukholderia sp. RG36.</title>
        <authorList>
            <person name="Chhetri G."/>
        </authorList>
    </citation>
    <scope>NUCLEOTIDE SEQUENCE</scope>
    <source>
        <strain evidence="8">RG36</strain>
    </source>
</reference>
<dbReference type="InterPro" id="IPR036366">
    <property type="entry name" value="PGBDSf"/>
</dbReference>
<dbReference type="RefSeq" id="WP_238463665.1">
    <property type="nucleotide sequence ID" value="NZ_JAKLJA010000006.1"/>
</dbReference>
<dbReference type="InterPro" id="IPR002502">
    <property type="entry name" value="Amidase_domain"/>
</dbReference>
<dbReference type="FunFam" id="3.40.80.10:FF:000003">
    <property type="entry name" value="N-acetylmuramoyl-L-alanine amidase"/>
    <property type="match status" value="1"/>
</dbReference>
<dbReference type="SUPFAM" id="SSF47090">
    <property type="entry name" value="PGBD-like"/>
    <property type="match status" value="1"/>
</dbReference>
<dbReference type="GO" id="GO:0071555">
    <property type="term" value="P:cell wall organization"/>
    <property type="evidence" value="ECO:0007669"/>
    <property type="project" value="UniProtKB-KW"/>
</dbReference>
<dbReference type="SUPFAM" id="SSF55846">
    <property type="entry name" value="N-acetylmuramoyl-L-alanine amidase-like"/>
    <property type="match status" value="1"/>
</dbReference>
<evidence type="ECO:0000259" key="7">
    <source>
        <dbReference type="SMART" id="SM00644"/>
    </source>
</evidence>
<dbReference type="InterPro" id="IPR051206">
    <property type="entry name" value="NAMLAA_amidase_2"/>
</dbReference>
<proteinExistence type="inferred from homology"/>
<dbReference type="PANTHER" id="PTHR30417">
    <property type="entry name" value="N-ACETYLMURAMOYL-L-ALANINE AMIDASE AMID"/>
    <property type="match status" value="1"/>
</dbReference>
<dbReference type="GO" id="GO:0008745">
    <property type="term" value="F:N-acetylmuramoyl-L-alanine amidase activity"/>
    <property type="evidence" value="ECO:0007669"/>
    <property type="project" value="UniProtKB-EC"/>
</dbReference>
<dbReference type="EC" id="3.5.1.28" evidence="3"/>
<evidence type="ECO:0000256" key="1">
    <source>
        <dbReference type="ARBA" id="ARBA00001561"/>
    </source>
</evidence>
<dbReference type="Gene3D" id="3.40.80.10">
    <property type="entry name" value="Peptidoglycan recognition protein-like"/>
    <property type="match status" value="1"/>
</dbReference>
<gene>
    <name evidence="8" type="ORF">L5014_11110</name>
</gene>
<evidence type="ECO:0000256" key="4">
    <source>
        <dbReference type="ARBA" id="ARBA00022801"/>
    </source>
</evidence>
<evidence type="ECO:0000313" key="8">
    <source>
        <dbReference type="EMBL" id="MCG5073902.1"/>
    </source>
</evidence>
<dbReference type="Pfam" id="PF01510">
    <property type="entry name" value="Amidase_2"/>
    <property type="match status" value="1"/>
</dbReference>
<dbReference type="AlphaFoldDB" id="A0A9X1RQ98"/>
<dbReference type="CDD" id="cd06583">
    <property type="entry name" value="PGRP"/>
    <property type="match status" value="1"/>
</dbReference>
<evidence type="ECO:0000313" key="9">
    <source>
        <dbReference type="Proteomes" id="UP001139308"/>
    </source>
</evidence>
<comment type="caution">
    <text evidence="8">The sequence shown here is derived from an EMBL/GenBank/DDBJ whole genome shotgun (WGS) entry which is preliminary data.</text>
</comment>
<dbReference type="Gene3D" id="1.10.101.10">
    <property type="entry name" value="PGBD-like superfamily/PGBD"/>
    <property type="match status" value="1"/>
</dbReference>